<evidence type="ECO:0000313" key="6">
    <source>
        <dbReference type="EMBL" id="MEQ2637911.1"/>
    </source>
</evidence>
<keyword evidence="4" id="KW-1278">Translocase</keyword>
<dbReference type="InterPro" id="IPR005670">
    <property type="entry name" value="PstB-like"/>
</dbReference>
<dbReference type="EMBL" id="JBBNGS010000010">
    <property type="protein sequence ID" value="MEQ2637911.1"/>
    <property type="molecule type" value="Genomic_DNA"/>
</dbReference>
<protein>
    <submittedName>
        <fullName evidence="6">Phosphate ABC transporter ATP-binding protein</fullName>
    </submittedName>
</protein>
<dbReference type="Pfam" id="PF00005">
    <property type="entry name" value="ABC_tran"/>
    <property type="match status" value="1"/>
</dbReference>
<dbReference type="EMBL" id="JBBNGS010000010">
    <property type="protein sequence ID" value="MEQ2637966.1"/>
    <property type="molecule type" value="Genomic_DNA"/>
</dbReference>
<feature type="domain" description="ABC transporter" evidence="5">
    <location>
        <begin position="16"/>
        <end position="260"/>
    </location>
</feature>
<dbReference type="SMART" id="SM00382">
    <property type="entry name" value="AAA"/>
    <property type="match status" value="1"/>
</dbReference>
<keyword evidence="8" id="KW-1185">Reference proteome</keyword>
<dbReference type="InterPro" id="IPR027417">
    <property type="entry name" value="P-loop_NTPase"/>
</dbReference>
<dbReference type="GO" id="GO:0005524">
    <property type="term" value="F:ATP binding"/>
    <property type="evidence" value="ECO:0007669"/>
    <property type="project" value="UniProtKB-KW"/>
</dbReference>
<dbReference type="PANTHER" id="PTHR43423:SF1">
    <property type="entry name" value="ABC TRANSPORTER I FAMILY MEMBER 17"/>
    <property type="match status" value="1"/>
</dbReference>
<evidence type="ECO:0000256" key="1">
    <source>
        <dbReference type="ARBA" id="ARBA00022448"/>
    </source>
</evidence>
<name>A0ABV1IG82_9ACTN</name>
<dbReference type="PANTHER" id="PTHR43423">
    <property type="entry name" value="ABC TRANSPORTER I FAMILY MEMBER 17"/>
    <property type="match status" value="1"/>
</dbReference>
<dbReference type="InterPro" id="IPR017871">
    <property type="entry name" value="ABC_transporter-like_CS"/>
</dbReference>
<sequence>MTQDNTTQAAADAHLLSTVDVTVRYDHTHEALHPTSLGFDAGTCTALIGPSGCGKSTFLRCINLMNREIPRCDVGGSIYYHGHDVNTPRENLFELRKSIGMVFQQPTPFRKSIRENILFAPRRHGRVAGRDEADALVEESLRQAALWDEVKDKLDRSALALSGGQQQRLCIARTLAMRPDVVLFDEPCSALDPISTFAVEETIRQIADSGICCVIVTHNMEQAKRVSDRTAFFYMGDMVETGATRQVFLDPQDQRLVDYLTGRFG</sequence>
<evidence type="ECO:0000256" key="4">
    <source>
        <dbReference type="ARBA" id="ARBA00022967"/>
    </source>
</evidence>
<dbReference type="SUPFAM" id="SSF52540">
    <property type="entry name" value="P-loop containing nucleoside triphosphate hydrolases"/>
    <property type="match status" value="1"/>
</dbReference>
<dbReference type="InterPro" id="IPR003593">
    <property type="entry name" value="AAA+_ATPase"/>
</dbReference>
<dbReference type="PROSITE" id="PS50893">
    <property type="entry name" value="ABC_TRANSPORTER_2"/>
    <property type="match status" value="1"/>
</dbReference>
<comment type="caution">
    <text evidence="6">The sequence shown here is derived from an EMBL/GenBank/DDBJ whole genome shotgun (WGS) entry which is preliminary data.</text>
</comment>
<evidence type="ECO:0000256" key="2">
    <source>
        <dbReference type="ARBA" id="ARBA00022741"/>
    </source>
</evidence>
<evidence type="ECO:0000259" key="5">
    <source>
        <dbReference type="PROSITE" id="PS50893"/>
    </source>
</evidence>
<keyword evidence="1" id="KW-0813">Transport</keyword>
<dbReference type="InterPro" id="IPR003439">
    <property type="entry name" value="ABC_transporter-like_ATP-bd"/>
</dbReference>
<keyword evidence="2" id="KW-0547">Nucleotide-binding</keyword>
<dbReference type="RefSeq" id="WP_349182517.1">
    <property type="nucleotide sequence ID" value="NZ_JBBNGS010000010.1"/>
</dbReference>
<dbReference type="PROSITE" id="PS00211">
    <property type="entry name" value="ABC_TRANSPORTER_1"/>
    <property type="match status" value="1"/>
</dbReference>
<dbReference type="Gene3D" id="3.40.50.300">
    <property type="entry name" value="P-loop containing nucleotide triphosphate hydrolases"/>
    <property type="match status" value="1"/>
</dbReference>
<evidence type="ECO:0000256" key="3">
    <source>
        <dbReference type="ARBA" id="ARBA00022840"/>
    </source>
</evidence>
<evidence type="ECO:0000313" key="7">
    <source>
        <dbReference type="EMBL" id="MEQ2637966.1"/>
    </source>
</evidence>
<dbReference type="CDD" id="cd03260">
    <property type="entry name" value="ABC_PstB_phosphate_transporter"/>
    <property type="match status" value="1"/>
</dbReference>
<organism evidence="6 8">
    <name type="scientific">Paratractidigestivibacter faecalis</name>
    <dbReference type="NCBI Taxonomy" id="2292441"/>
    <lineage>
        <taxon>Bacteria</taxon>
        <taxon>Bacillati</taxon>
        <taxon>Actinomycetota</taxon>
        <taxon>Coriobacteriia</taxon>
        <taxon>Coriobacteriales</taxon>
        <taxon>Atopobiaceae</taxon>
        <taxon>Paratractidigestivibacter</taxon>
    </lineage>
</organism>
<keyword evidence="3 6" id="KW-0067">ATP-binding</keyword>
<reference evidence="6 8" key="1">
    <citation type="submission" date="2024-04" db="EMBL/GenBank/DDBJ databases">
        <title>Human intestinal bacterial collection.</title>
        <authorList>
            <person name="Pauvert C."/>
            <person name="Hitch T.C.A."/>
            <person name="Clavel T."/>
        </authorList>
    </citation>
    <scope>NUCLEOTIDE SEQUENCE [LARGE SCALE GENOMIC DNA]</scope>
    <source>
        <strain evidence="6 8">CLA-AA-H197</strain>
    </source>
</reference>
<dbReference type="Proteomes" id="UP001478817">
    <property type="component" value="Unassembled WGS sequence"/>
</dbReference>
<gene>
    <name evidence="6" type="ORF">AAAT05_06080</name>
    <name evidence="7" type="ORF">AAAT05_06405</name>
</gene>
<proteinExistence type="predicted"/>
<accession>A0ABV1IG82</accession>
<evidence type="ECO:0000313" key="8">
    <source>
        <dbReference type="Proteomes" id="UP001478817"/>
    </source>
</evidence>